<dbReference type="AlphaFoldDB" id="A0ABC9NQF8"/>
<dbReference type="EMBL" id="ABKX01000003">
    <property type="protein sequence ID" value="EDS92506.1"/>
    <property type="molecule type" value="Genomic_DNA"/>
</dbReference>
<proteinExistence type="predicted"/>
<gene>
    <name evidence="1" type="ORF">ESCAB7627_1326</name>
</gene>
<comment type="caution">
    <text evidence="1">The sequence shown here is derived from an EMBL/GenBank/DDBJ whole genome shotgun (WGS) entry which is preliminary data.</text>
</comment>
<evidence type="ECO:0000313" key="1">
    <source>
        <dbReference type="EMBL" id="EDS92506.1"/>
    </source>
</evidence>
<reference evidence="1 2" key="1">
    <citation type="submission" date="2008-02" db="EMBL/GenBank/DDBJ databases">
        <title>Annotation of Escherichia albertii TW07627.</title>
        <authorList>
            <person name="Sutton G."/>
            <person name="Whittam T.S."/>
            <person name="Sebastian Y."/>
        </authorList>
    </citation>
    <scope>NUCLEOTIDE SEQUENCE [LARGE SCALE GENOMIC DNA]</scope>
    <source>
        <strain evidence="1 2">TW07627</strain>
    </source>
</reference>
<organism evidence="1 2">
    <name type="scientific">Escherichia albertii (strain TW07627)</name>
    <dbReference type="NCBI Taxonomy" id="502347"/>
    <lineage>
        <taxon>Bacteria</taxon>
        <taxon>Pseudomonadati</taxon>
        <taxon>Pseudomonadota</taxon>
        <taxon>Gammaproteobacteria</taxon>
        <taxon>Enterobacterales</taxon>
        <taxon>Enterobacteriaceae</taxon>
        <taxon>Escherichia</taxon>
    </lineage>
</organism>
<name>A0ABC9NQF8_ESCAT</name>
<sequence>MLHKLITECPTLFYIAFRYDFKIHYFISLIMSRATISESGALIDMLPTQYLFISGIAGKCNHLMSPIQ</sequence>
<dbReference type="Proteomes" id="UP000003042">
    <property type="component" value="Unassembled WGS sequence"/>
</dbReference>
<protein>
    <submittedName>
        <fullName evidence="1">Uncharacterized protein</fullName>
    </submittedName>
</protein>
<accession>A0ABC9NQF8</accession>
<evidence type="ECO:0000313" key="2">
    <source>
        <dbReference type="Proteomes" id="UP000003042"/>
    </source>
</evidence>